<accession>A0A367KL00</accession>
<dbReference type="Proteomes" id="UP000253551">
    <property type="component" value="Unassembled WGS sequence"/>
</dbReference>
<dbReference type="Gene3D" id="3.40.50.1820">
    <property type="entry name" value="alpha/beta hydrolase"/>
    <property type="match status" value="1"/>
</dbReference>
<keyword evidence="2" id="KW-0031">Aminopeptidase</keyword>
<dbReference type="InterPro" id="IPR029058">
    <property type="entry name" value="AB_hydrolase_fold"/>
</dbReference>
<dbReference type="Pfam" id="PF00326">
    <property type="entry name" value="Peptidase_S9"/>
    <property type="match status" value="1"/>
</dbReference>
<gene>
    <name evidence="2" type="primary">DAP2_2</name>
    <name evidence="2" type="ORF">CU098_008598</name>
</gene>
<reference evidence="2 3" key="1">
    <citation type="journal article" date="2018" name="G3 (Bethesda)">
        <title>Phylogenetic and Phylogenomic Definition of Rhizopus Species.</title>
        <authorList>
            <person name="Gryganskyi A.P."/>
            <person name="Golan J."/>
            <person name="Dolatabadi S."/>
            <person name="Mondo S."/>
            <person name="Robb S."/>
            <person name="Idnurm A."/>
            <person name="Muszewska A."/>
            <person name="Steczkiewicz K."/>
            <person name="Masonjones S."/>
            <person name="Liao H.L."/>
            <person name="Gajdeczka M.T."/>
            <person name="Anike F."/>
            <person name="Vuek A."/>
            <person name="Anishchenko I.M."/>
            <person name="Voigt K."/>
            <person name="de Hoog G.S."/>
            <person name="Smith M.E."/>
            <person name="Heitman J."/>
            <person name="Vilgalys R."/>
            <person name="Stajich J.E."/>
        </authorList>
    </citation>
    <scope>NUCLEOTIDE SEQUENCE [LARGE SCALE GENOMIC DNA]</scope>
    <source>
        <strain evidence="2 3">LSU 92-RS-03</strain>
    </source>
</reference>
<protein>
    <submittedName>
        <fullName evidence="2">Dipeptidyl aminopeptidase</fullName>
    </submittedName>
</protein>
<dbReference type="SUPFAM" id="SSF53474">
    <property type="entry name" value="alpha/beta-Hydrolases"/>
    <property type="match status" value="1"/>
</dbReference>
<dbReference type="STRING" id="4846.A0A367KL00"/>
<dbReference type="InterPro" id="IPR001375">
    <property type="entry name" value="Peptidase_S9_cat"/>
</dbReference>
<dbReference type="EMBL" id="PJQM01001242">
    <property type="protein sequence ID" value="RCI02838.1"/>
    <property type="molecule type" value="Genomic_DNA"/>
</dbReference>
<keyword evidence="3" id="KW-1185">Reference proteome</keyword>
<dbReference type="PANTHER" id="PTHR43056:SF5">
    <property type="entry name" value="PEPTIDASE S9 PROLYL OLIGOPEPTIDASE CATALYTIC DOMAIN-CONTAINING PROTEIN"/>
    <property type="match status" value="1"/>
</dbReference>
<dbReference type="GO" id="GO:0006508">
    <property type="term" value="P:proteolysis"/>
    <property type="evidence" value="ECO:0007669"/>
    <property type="project" value="InterPro"/>
</dbReference>
<keyword evidence="2" id="KW-0378">Hydrolase</keyword>
<dbReference type="PANTHER" id="PTHR43056">
    <property type="entry name" value="PEPTIDASE S9 PROLYL OLIGOPEPTIDASE"/>
    <property type="match status" value="1"/>
</dbReference>
<comment type="caution">
    <text evidence="2">The sequence shown here is derived from an EMBL/GenBank/DDBJ whole genome shotgun (WGS) entry which is preliminary data.</text>
</comment>
<feature type="domain" description="Peptidase S9 prolyl oligopeptidase catalytic" evidence="1">
    <location>
        <begin position="434"/>
        <end position="639"/>
    </location>
</feature>
<dbReference type="SUPFAM" id="SSF69322">
    <property type="entry name" value="Tricorn protease domain 2"/>
    <property type="match status" value="1"/>
</dbReference>
<evidence type="ECO:0000313" key="2">
    <source>
        <dbReference type="EMBL" id="RCI02838.1"/>
    </source>
</evidence>
<evidence type="ECO:0000259" key="1">
    <source>
        <dbReference type="Pfam" id="PF00326"/>
    </source>
</evidence>
<sequence>MVEIKPFGSWESPITAESLTSGAPATDVRVDKNYVYWTEVVPSEEGRGQIFYKSLVDSEQEPKALLPLGYNCRTRVHEYGGGSFTVKNGLLVFSNNQDSRLYIIHLDNPSDIKPLTQKDTLYRYADICIDKTNSFLVCVREEHFEKEEPKDVINTLVSIDLKTLNEKVIAEGADFYSSPRLCSENNTLAYIAWDHPNMPWDFTRLYYAKVEFESEALNVKSIECIAGEAIEESIAQPNFGIGGVLYFISDRTGFWNLYSYTSAGVDLLFEKPLEQEFGGPAWRFNGSTYAPFKSDPKKLICINKDSLAILDTEQKTLSNLPLEKYQHFSSINTHQEGNKEIIIANMASTTESQQLLAVDVETSKPVSTLKGPVGTPLDPDYISVGREIAFPTTDGKIAYCYFYEPKNPKYKGGGLPPVRVLSHGGPTSEASNQYSRGYQYWTSRGFALADVNYGGSSGYGRQYRNRLQKKWGIVDVDDCCNAALYLADQGLVDREKLAIEGGSAGGFTTLASVAFRDVFKAGCCKYGISDITLLAKETHKFESRYPDRLIGEYPKDKEIYEERSPLFSADKINCPVIFFQGAEDKVVPPSQSEVMVKALKEKGVPVAYVLYEGEAHGFRRAENIKRTMEVEQWFYGQIFGFPVEGIEGVEIYNYPTK</sequence>
<name>A0A367KL00_RHIST</name>
<dbReference type="GO" id="GO:0008236">
    <property type="term" value="F:serine-type peptidase activity"/>
    <property type="evidence" value="ECO:0007669"/>
    <property type="project" value="InterPro"/>
</dbReference>
<dbReference type="AlphaFoldDB" id="A0A367KL00"/>
<organism evidence="2 3">
    <name type="scientific">Rhizopus stolonifer</name>
    <name type="common">Rhizopus nigricans</name>
    <dbReference type="NCBI Taxonomy" id="4846"/>
    <lineage>
        <taxon>Eukaryota</taxon>
        <taxon>Fungi</taxon>
        <taxon>Fungi incertae sedis</taxon>
        <taxon>Mucoromycota</taxon>
        <taxon>Mucoromycotina</taxon>
        <taxon>Mucoromycetes</taxon>
        <taxon>Mucorales</taxon>
        <taxon>Mucorineae</taxon>
        <taxon>Rhizopodaceae</taxon>
        <taxon>Rhizopus</taxon>
    </lineage>
</organism>
<proteinExistence type="predicted"/>
<keyword evidence="2" id="KW-0645">Protease</keyword>
<dbReference type="OrthoDB" id="416344at2759"/>
<dbReference type="InterPro" id="IPR050585">
    <property type="entry name" value="Xaa-Pro_dipeptidyl-ppase/CocE"/>
</dbReference>
<evidence type="ECO:0000313" key="3">
    <source>
        <dbReference type="Proteomes" id="UP000253551"/>
    </source>
</evidence>
<dbReference type="GO" id="GO:0004177">
    <property type="term" value="F:aminopeptidase activity"/>
    <property type="evidence" value="ECO:0007669"/>
    <property type="project" value="UniProtKB-KW"/>
</dbReference>